<dbReference type="GO" id="GO:0016125">
    <property type="term" value="P:sterol metabolic process"/>
    <property type="evidence" value="ECO:0007669"/>
    <property type="project" value="TreeGrafter"/>
</dbReference>
<dbReference type="InterPro" id="IPR001128">
    <property type="entry name" value="Cyt_P450"/>
</dbReference>
<dbReference type="EMBL" id="GEVL01020621">
    <property type="protein sequence ID" value="JAU56720.1"/>
    <property type="molecule type" value="Transcribed_RNA"/>
</dbReference>
<dbReference type="GO" id="GO:0020037">
    <property type="term" value="F:heme binding"/>
    <property type="evidence" value="ECO:0007669"/>
    <property type="project" value="InterPro"/>
</dbReference>
<comment type="cofactor">
    <cofactor evidence="8">
        <name>heme</name>
        <dbReference type="ChEBI" id="CHEBI:30413"/>
    </cofactor>
</comment>
<comment type="subcellular location">
    <subcellularLocation>
        <location evidence="1">Membrane</location>
        <topology evidence="1">Single-pass membrane protein</topology>
    </subcellularLocation>
</comment>
<proteinExistence type="inferred from homology"/>
<keyword evidence="3 8" id="KW-0349">Heme</keyword>
<evidence type="ECO:0000256" key="8">
    <source>
        <dbReference type="PIRSR" id="PIRSR602401-1"/>
    </source>
</evidence>
<dbReference type="AlphaFoldDB" id="A0A1J3EZL1"/>
<evidence type="ECO:0000256" key="1">
    <source>
        <dbReference type="ARBA" id="ARBA00004167"/>
    </source>
</evidence>
<feature type="signal peptide" evidence="10">
    <location>
        <begin position="1"/>
        <end position="23"/>
    </location>
</feature>
<keyword evidence="10" id="KW-0732">Signal</keyword>
<evidence type="ECO:0000256" key="4">
    <source>
        <dbReference type="ARBA" id="ARBA00022692"/>
    </source>
</evidence>
<dbReference type="PROSITE" id="PS00086">
    <property type="entry name" value="CYTOCHROME_P450"/>
    <property type="match status" value="1"/>
</dbReference>
<feature type="chain" id="PRO_5009621352" description="Cytochrome P450 87A3" evidence="10">
    <location>
        <begin position="24"/>
        <end position="478"/>
    </location>
</feature>
<evidence type="ECO:0000256" key="7">
    <source>
        <dbReference type="ARBA" id="ARBA00023004"/>
    </source>
</evidence>
<evidence type="ECO:0000256" key="3">
    <source>
        <dbReference type="ARBA" id="ARBA00022617"/>
    </source>
</evidence>
<dbReference type="GO" id="GO:0010268">
    <property type="term" value="P:brassinosteroid homeostasis"/>
    <property type="evidence" value="ECO:0007669"/>
    <property type="project" value="TreeGrafter"/>
</dbReference>
<dbReference type="PANTHER" id="PTHR24286:SF305">
    <property type="entry name" value="CYTOCHROME P450 708A2"/>
    <property type="match status" value="1"/>
</dbReference>
<keyword evidence="5 8" id="KW-0479">Metal-binding</keyword>
<keyword evidence="9" id="KW-0560">Oxidoreductase</keyword>
<evidence type="ECO:0000313" key="12">
    <source>
        <dbReference type="EMBL" id="JAU56720.1"/>
    </source>
</evidence>
<dbReference type="EMBL" id="GEVK01017232">
    <property type="protein sequence ID" value="JAU35600.1"/>
    <property type="molecule type" value="Transcribed_RNA"/>
</dbReference>
<comment type="similarity">
    <text evidence="2 9">Belongs to the cytochrome P450 family.</text>
</comment>
<dbReference type="CDD" id="cd11043">
    <property type="entry name" value="CYP90-like"/>
    <property type="match status" value="1"/>
</dbReference>
<keyword evidence="6" id="KW-0472">Membrane</keyword>
<evidence type="ECO:0000313" key="11">
    <source>
        <dbReference type="EMBL" id="JAU35600.1"/>
    </source>
</evidence>
<keyword evidence="9" id="KW-0503">Monooxygenase</keyword>
<evidence type="ECO:0000256" key="6">
    <source>
        <dbReference type="ARBA" id="ARBA00022989"/>
    </source>
</evidence>
<evidence type="ECO:0000256" key="2">
    <source>
        <dbReference type="ARBA" id="ARBA00010617"/>
    </source>
</evidence>
<dbReference type="InterPro" id="IPR002401">
    <property type="entry name" value="Cyt_P450_E_grp-I"/>
</dbReference>
<dbReference type="InterPro" id="IPR036396">
    <property type="entry name" value="Cyt_P450_sf"/>
</dbReference>
<dbReference type="GO" id="GO:0004497">
    <property type="term" value="F:monooxygenase activity"/>
    <property type="evidence" value="ECO:0007669"/>
    <property type="project" value="UniProtKB-KW"/>
</dbReference>
<gene>
    <name evidence="11" type="ORF">LC_TR17359_c0_g1_i1_g.59448</name>
    <name evidence="12" type="ORF">LE_TR1064_c0_g1_i1_g.2852</name>
    <name evidence="13" type="ORF">MP_TR2183_c0_g1_i1_g.6639</name>
</gene>
<dbReference type="GO" id="GO:0016020">
    <property type="term" value="C:membrane"/>
    <property type="evidence" value="ECO:0007669"/>
    <property type="project" value="UniProtKB-SubCell"/>
</dbReference>
<evidence type="ECO:0000256" key="10">
    <source>
        <dbReference type="SAM" id="SignalP"/>
    </source>
</evidence>
<accession>A0A1J3EZL1</accession>
<organism evidence="11">
    <name type="scientific">Noccaea caerulescens</name>
    <name type="common">Alpine penny-cress</name>
    <name type="synonym">Thlaspi caerulescens</name>
    <dbReference type="NCBI Taxonomy" id="107243"/>
    <lineage>
        <taxon>Eukaryota</taxon>
        <taxon>Viridiplantae</taxon>
        <taxon>Streptophyta</taxon>
        <taxon>Embryophyta</taxon>
        <taxon>Tracheophyta</taxon>
        <taxon>Spermatophyta</taxon>
        <taxon>Magnoliopsida</taxon>
        <taxon>eudicotyledons</taxon>
        <taxon>Gunneridae</taxon>
        <taxon>Pentapetalae</taxon>
        <taxon>rosids</taxon>
        <taxon>malvids</taxon>
        <taxon>Brassicales</taxon>
        <taxon>Brassicaceae</taxon>
        <taxon>Coluteocarpeae</taxon>
        <taxon>Noccaea</taxon>
    </lineage>
</organism>
<dbReference type="SUPFAM" id="SSF48264">
    <property type="entry name" value="Cytochrome P450"/>
    <property type="match status" value="1"/>
</dbReference>
<dbReference type="GO" id="GO:0005506">
    <property type="term" value="F:iron ion binding"/>
    <property type="evidence" value="ECO:0007669"/>
    <property type="project" value="InterPro"/>
</dbReference>
<evidence type="ECO:0000256" key="9">
    <source>
        <dbReference type="RuleBase" id="RU000461"/>
    </source>
</evidence>
<evidence type="ECO:0000313" key="13">
    <source>
        <dbReference type="EMBL" id="JAV01044.1"/>
    </source>
</evidence>
<dbReference type="EMBL" id="GEVM01004895">
    <property type="protein sequence ID" value="JAV01044.1"/>
    <property type="molecule type" value="Transcribed_RNA"/>
</dbReference>
<dbReference type="InterPro" id="IPR017972">
    <property type="entry name" value="Cyt_P450_CS"/>
</dbReference>
<keyword evidence="7 8" id="KW-0408">Iron</keyword>
<keyword evidence="6" id="KW-1133">Transmembrane helix</keyword>
<feature type="binding site" description="axial binding residue" evidence="8">
    <location>
        <position position="422"/>
    </location>
    <ligand>
        <name>heme</name>
        <dbReference type="ChEBI" id="CHEBI:30413"/>
    </ligand>
    <ligandPart>
        <name>Fe</name>
        <dbReference type="ChEBI" id="CHEBI:18248"/>
    </ligandPart>
</feature>
<dbReference type="GO" id="GO:0016132">
    <property type="term" value="P:brassinosteroid biosynthetic process"/>
    <property type="evidence" value="ECO:0007669"/>
    <property type="project" value="TreeGrafter"/>
</dbReference>
<dbReference type="PANTHER" id="PTHR24286">
    <property type="entry name" value="CYTOCHROME P450 26"/>
    <property type="match status" value="1"/>
</dbReference>
<dbReference type="PRINTS" id="PR00385">
    <property type="entry name" value="P450"/>
</dbReference>
<reference evidence="11" key="1">
    <citation type="submission" date="2016-07" db="EMBL/GenBank/DDBJ databases">
        <title>De novo transcriptome assembly of four accessions of the metal hyperaccumulator plant Noccaea caerulescens.</title>
        <authorList>
            <person name="Blande D."/>
            <person name="Halimaa P."/>
            <person name="Tervahauta A.I."/>
            <person name="Aarts M.G."/>
            <person name="Karenlampi S.O."/>
        </authorList>
    </citation>
    <scope>NUCLEOTIDE SEQUENCE</scope>
</reference>
<keyword evidence="4" id="KW-0812">Transmembrane</keyword>
<protein>
    <recommendedName>
        <fullName evidence="14">Cytochrome P450 87A3</fullName>
    </recommendedName>
</protein>
<sequence length="478" mass="54939">MSLMWLVIALVVVLISKWWYRWSNPKCNGKLPPGSMGFPIIGETFKLHEPYGLCEISPFIKKRMLRYGPLFRTRIYGLKAVFSTDMDVNWKILQEENKSFVSSYEDTIAKTLGDNNMLVQRGGFHKHIKQISLGFLGPEGLKRMIIGDMDRITKEHLISKASQGSFDVQTAFSNLIVTVLTEKMISNLEAETKKTLMDGIEAFNFDWCQIYFKLYFWKALFKTFTGRRNAIRVIKDVCTRRQASREKHNDFLDSLLEDSKKDGSLLSQESAENLIFFIMIAAHETTSKAISLAFKFLAENPKVLAELKREHVAILESREDKESGISWEEYRHKMNFTSMVINEVLRFSNVAPVLLRKALKDVEIKGYTIPAGWTVAVVPPMAHFDPTVYENPLEFDPWRWEGKDTRSGSKTFMAFGGGMRQCVGAEFARLQMSIYLHYLVTRYDISVVQNCEVLRLPGIFLPNGLRIRLIPLIPNKKI</sequence>
<dbReference type="PRINTS" id="PR00463">
    <property type="entry name" value="EP450I"/>
</dbReference>
<evidence type="ECO:0000256" key="5">
    <source>
        <dbReference type="ARBA" id="ARBA00022723"/>
    </source>
</evidence>
<dbReference type="Gene3D" id="1.10.630.10">
    <property type="entry name" value="Cytochrome P450"/>
    <property type="match status" value="1"/>
</dbReference>
<evidence type="ECO:0008006" key="14">
    <source>
        <dbReference type="Google" id="ProtNLM"/>
    </source>
</evidence>
<dbReference type="Pfam" id="PF00067">
    <property type="entry name" value="p450"/>
    <property type="match status" value="1"/>
</dbReference>
<name>A0A1J3EZL1_NOCCA</name>
<dbReference type="GO" id="GO:0016705">
    <property type="term" value="F:oxidoreductase activity, acting on paired donors, with incorporation or reduction of molecular oxygen"/>
    <property type="evidence" value="ECO:0007669"/>
    <property type="project" value="InterPro"/>
</dbReference>